<keyword evidence="3" id="KW-0812">Transmembrane</keyword>
<protein>
    <recommendedName>
        <fullName evidence="4">Ferric reductase NAD binding domain-containing protein</fullName>
    </recommendedName>
</protein>
<feature type="transmembrane region" description="Helical" evidence="3">
    <location>
        <begin position="56"/>
        <end position="78"/>
    </location>
</feature>
<dbReference type="GO" id="GO:0016175">
    <property type="term" value="F:superoxide-generating NAD(P)H oxidase activity"/>
    <property type="evidence" value="ECO:0007669"/>
    <property type="project" value="TreeGrafter"/>
</dbReference>
<dbReference type="Gene3D" id="3.40.50.80">
    <property type="entry name" value="Nucleotide-binding domain of ferredoxin-NADP reductase (FNR) module"/>
    <property type="match status" value="1"/>
</dbReference>
<keyword evidence="1" id="KW-0813">Transport</keyword>
<dbReference type="PANTHER" id="PTHR11972">
    <property type="entry name" value="NADPH OXIDASE"/>
    <property type="match status" value="1"/>
</dbReference>
<evidence type="ECO:0000259" key="4">
    <source>
        <dbReference type="Pfam" id="PF08030"/>
    </source>
</evidence>
<dbReference type="GO" id="GO:0006952">
    <property type="term" value="P:defense response"/>
    <property type="evidence" value="ECO:0007669"/>
    <property type="project" value="TreeGrafter"/>
</dbReference>
<dbReference type="InterPro" id="IPR039261">
    <property type="entry name" value="FNR_nucleotide-bd"/>
</dbReference>
<dbReference type="InterPro" id="IPR013121">
    <property type="entry name" value="Fe_red_NAD-bd_6"/>
</dbReference>
<sequence>MGYEEYESYERPSERSRWTPLTRMLLSGEMTQEKQQELTAREKFDRWMINEGYRRVFVFVFILAHALIFAFACVHYGVKDSLATSRSTFGFTFVVARAAALVLHVDVGIILLPVCRTLISLLRQTPLNGVIQFDKNITFHITTAWSIVFFSWVHTIAHWNNFAQVAIKNKLGVYGWLLANFASGPGWTGYVMLIALMGGTEELPALLQKTRLRKVYFFWICRDFGSFEWFRSLLLAVEAQDVDNRIEIHTYLTAKIKADDATNIMINDANADKDAITGLRSPTNFGRPNWDMIFRGIRKLHTPCEAGVFFCGPKGLGSSLHVYCNKYTDPDFSFVWGKENF</sequence>
<gene>
    <name evidence="5" type="ORF">M440DRAFT_1353893</name>
</gene>
<dbReference type="Proteomes" id="UP000240760">
    <property type="component" value="Unassembled WGS sequence"/>
</dbReference>
<keyword evidence="3" id="KW-1133">Transmembrane helix</keyword>
<dbReference type="GO" id="GO:0043020">
    <property type="term" value="C:NADPH oxidase complex"/>
    <property type="evidence" value="ECO:0007669"/>
    <property type="project" value="TreeGrafter"/>
</dbReference>
<dbReference type="SUPFAM" id="SSF52343">
    <property type="entry name" value="Ferredoxin reductase-like, C-terminal NADP-linked domain"/>
    <property type="match status" value="1"/>
</dbReference>
<evidence type="ECO:0000313" key="6">
    <source>
        <dbReference type="Proteomes" id="UP000240760"/>
    </source>
</evidence>
<feature type="transmembrane region" description="Helical" evidence="3">
    <location>
        <begin position="173"/>
        <end position="196"/>
    </location>
</feature>
<evidence type="ECO:0000256" key="2">
    <source>
        <dbReference type="ARBA" id="ARBA00023002"/>
    </source>
</evidence>
<feature type="transmembrane region" description="Helical" evidence="3">
    <location>
        <begin position="136"/>
        <end position="153"/>
    </location>
</feature>
<dbReference type="PANTHER" id="PTHR11972:SF153">
    <property type="entry name" value="SUPEROXIDE-GENERATING NADPH OXIDASE HEAVY CHAIN SUBUNIT A"/>
    <property type="match status" value="1"/>
</dbReference>
<accession>A0A2T4C7T7</accession>
<keyword evidence="3" id="KW-0472">Membrane</keyword>
<organism evidence="5 6">
    <name type="scientific">Trichoderma longibrachiatum ATCC 18648</name>
    <dbReference type="NCBI Taxonomy" id="983965"/>
    <lineage>
        <taxon>Eukaryota</taxon>
        <taxon>Fungi</taxon>
        <taxon>Dikarya</taxon>
        <taxon>Ascomycota</taxon>
        <taxon>Pezizomycotina</taxon>
        <taxon>Sordariomycetes</taxon>
        <taxon>Hypocreomycetidae</taxon>
        <taxon>Hypocreales</taxon>
        <taxon>Hypocreaceae</taxon>
        <taxon>Trichoderma</taxon>
    </lineage>
</organism>
<keyword evidence="2" id="KW-0560">Oxidoreductase</keyword>
<dbReference type="EMBL" id="KZ679130">
    <property type="protein sequence ID" value="PTB77639.1"/>
    <property type="molecule type" value="Genomic_DNA"/>
</dbReference>
<name>A0A2T4C7T7_TRILO</name>
<feature type="domain" description="Ferric reductase NAD binding" evidence="4">
    <location>
        <begin position="181"/>
        <end position="325"/>
    </location>
</feature>
<proteinExistence type="predicted"/>
<dbReference type="OrthoDB" id="167398at2759"/>
<evidence type="ECO:0000313" key="5">
    <source>
        <dbReference type="EMBL" id="PTB77639.1"/>
    </source>
</evidence>
<evidence type="ECO:0000256" key="1">
    <source>
        <dbReference type="ARBA" id="ARBA00022982"/>
    </source>
</evidence>
<dbReference type="STRING" id="983965.A0A2T4C7T7"/>
<keyword evidence="1" id="KW-0249">Electron transport</keyword>
<dbReference type="InterPro" id="IPR050369">
    <property type="entry name" value="RBOH/FRE"/>
</dbReference>
<dbReference type="GO" id="GO:0042554">
    <property type="term" value="P:superoxide anion generation"/>
    <property type="evidence" value="ECO:0007669"/>
    <property type="project" value="TreeGrafter"/>
</dbReference>
<keyword evidence="6" id="KW-1185">Reference proteome</keyword>
<dbReference type="Pfam" id="PF08030">
    <property type="entry name" value="NAD_binding_6"/>
    <property type="match status" value="1"/>
</dbReference>
<dbReference type="AlphaFoldDB" id="A0A2T4C7T7"/>
<evidence type="ECO:0000256" key="3">
    <source>
        <dbReference type="SAM" id="Phobius"/>
    </source>
</evidence>
<reference evidence="5 6" key="1">
    <citation type="submission" date="2016-07" db="EMBL/GenBank/DDBJ databases">
        <title>Multiple horizontal gene transfer events from other fungi enriched the ability of initially mycotrophic Trichoderma (Ascomycota) to feed on dead plant biomass.</title>
        <authorList>
            <consortium name="DOE Joint Genome Institute"/>
            <person name="Aerts A."/>
            <person name="Atanasova L."/>
            <person name="Chenthamara K."/>
            <person name="Zhang J."/>
            <person name="Grujic M."/>
            <person name="Henrissat B."/>
            <person name="Kuo A."/>
            <person name="Salamov A."/>
            <person name="Lipzen A."/>
            <person name="Labutti K."/>
            <person name="Barry K."/>
            <person name="Miao Y."/>
            <person name="Rahimi M.J."/>
            <person name="Shen Q."/>
            <person name="Grigoriev I.V."/>
            <person name="Kubicek C.P."/>
            <person name="Druzhinina I.S."/>
        </authorList>
    </citation>
    <scope>NUCLEOTIDE SEQUENCE [LARGE SCALE GENOMIC DNA]</scope>
    <source>
        <strain evidence="5 6">ATCC 18648</strain>
    </source>
</reference>
<feature type="transmembrane region" description="Helical" evidence="3">
    <location>
        <begin position="90"/>
        <end position="115"/>
    </location>
</feature>